<comment type="caution">
    <text evidence="2">The sequence shown here is derived from an EMBL/GenBank/DDBJ whole genome shotgun (WGS) entry which is preliminary data.</text>
</comment>
<evidence type="ECO:0000313" key="3">
    <source>
        <dbReference type="Proteomes" id="UP001341245"/>
    </source>
</evidence>
<dbReference type="PANTHER" id="PTHR38705:SF1">
    <property type="entry name" value="PROTEIN RDS1"/>
    <property type="match status" value="1"/>
</dbReference>
<dbReference type="PANTHER" id="PTHR38705">
    <property type="entry name" value="PROTEIN RDS1"/>
    <property type="match status" value="1"/>
</dbReference>
<organism evidence="2 3">
    <name type="scientific">Aureobasidium pullulans</name>
    <name type="common">Black yeast</name>
    <name type="synonym">Pullularia pullulans</name>
    <dbReference type="NCBI Taxonomy" id="5580"/>
    <lineage>
        <taxon>Eukaryota</taxon>
        <taxon>Fungi</taxon>
        <taxon>Dikarya</taxon>
        <taxon>Ascomycota</taxon>
        <taxon>Pezizomycotina</taxon>
        <taxon>Dothideomycetes</taxon>
        <taxon>Dothideomycetidae</taxon>
        <taxon>Dothideales</taxon>
        <taxon>Saccotheciaceae</taxon>
        <taxon>Aureobasidium</taxon>
    </lineage>
</organism>
<accession>A0ABR0T6N7</accession>
<dbReference type="Proteomes" id="UP001341245">
    <property type="component" value="Unassembled WGS sequence"/>
</dbReference>
<reference evidence="2 3" key="1">
    <citation type="submission" date="2023-11" db="EMBL/GenBank/DDBJ databases">
        <title>Draft genome sequence and annotation of the polyextremotolerant black yeast-like fungus Aureobasidium pullulans NRRL 62042.</title>
        <authorList>
            <person name="Dielentheis-Frenken M.R.E."/>
            <person name="Wibberg D."/>
            <person name="Blank L.M."/>
            <person name="Tiso T."/>
        </authorList>
    </citation>
    <scope>NUCLEOTIDE SEQUENCE [LARGE SCALE GENOMIC DNA]</scope>
    <source>
        <strain evidence="2 3">NRRL 62042</strain>
    </source>
</reference>
<dbReference type="InterPro" id="IPR039254">
    <property type="entry name" value="Rds1"/>
</dbReference>
<name>A0ABR0T6N7_AURPU</name>
<keyword evidence="3" id="KW-1185">Reference proteome</keyword>
<sequence>MRGKSARSASIPVFLPSPPISFNPINHTLSSTFTHLTPDPSRQLHLISQSILTFSMFSPIFLQLVLTISYAASSPIQRRALSQNDITGLQVASYLENMELSLYTDGCERIDNAQWLAAGFPSTFQHDICTIAQQQQNQTGYISSMLETNGISAPQACNYAFSYDTPTAFVRLANQITTISLGYYLGSLNEFSPELQTVAASLGSVEARHDAIVRNGMGASPFPTNLDVPLSSVWAYNLAQKYITSCPQTLPIDLLPPLAFNGMSGSTLDFGWSSGVNNLSTPSANNFSTPAGVPRQDLYLAIIHANISDPTYQKVQMTGQGQGTVELPEGLSGVVYAALTASSGDLTYHELTTTGTLAGPAQLVLS</sequence>
<evidence type="ECO:0000256" key="1">
    <source>
        <dbReference type="SAM" id="Phobius"/>
    </source>
</evidence>
<keyword evidence="1" id="KW-0472">Membrane</keyword>
<gene>
    <name evidence="2" type="ORF">QM012_004080</name>
</gene>
<proteinExistence type="predicted"/>
<keyword evidence="1" id="KW-0812">Transmembrane</keyword>
<dbReference type="Pfam" id="PF13668">
    <property type="entry name" value="Ferritin_2"/>
    <property type="match status" value="1"/>
</dbReference>
<keyword evidence="1" id="KW-1133">Transmembrane helix</keyword>
<dbReference type="EMBL" id="JASGXD010000019">
    <property type="protein sequence ID" value="KAK6000092.1"/>
    <property type="molecule type" value="Genomic_DNA"/>
</dbReference>
<evidence type="ECO:0000313" key="2">
    <source>
        <dbReference type="EMBL" id="KAK6000092.1"/>
    </source>
</evidence>
<protein>
    <submittedName>
        <fullName evidence="2">Uncharacterized protein</fullName>
    </submittedName>
</protein>
<feature type="transmembrane region" description="Helical" evidence="1">
    <location>
        <begin position="51"/>
        <end position="72"/>
    </location>
</feature>